<evidence type="ECO:0000313" key="2">
    <source>
        <dbReference type="EMBL" id="CAL1607596.1"/>
    </source>
</evidence>
<proteinExistence type="predicted"/>
<evidence type="ECO:0000313" key="3">
    <source>
        <dbReference type="Proteomes" id="UP001497482"/>
    </source>
</evidence>
<keyword evidence="3" id="KW-1185">Reference proteome</keyword>
<organism evidence="2 3">
    <name type="scientific">Knipowitschia caucasica</name>
    <name type="common">Caucasian dwarf goby</name>
    <name type="synonym">Pomatoschistus caucasicus</name>
    <dbReference type="NCBI Taxonomy" id="637954"/>
    <lineage>
        <taxon>Eukaryota</taxon>
        <taxon>Metazoa</taxon>
        <taxon>Chordata</taxon>
        <taxon>Craniata</taxon>
        <taxon>Vertebrata</taxon>
        <taxon>Euteleostomi</taxon>
        <taxon>Actinopterygii</taxon>
        <taxon>Neopterygii</taxon>
        <taxon>Teleostei</taxon>
        <taxon>Neoteleostei</taxon>
        <taxon>Acanthomorphata</taxon>
        <taxon>Gobiaria</taxon>
        <taxon>Gobiiformes</taxon>
        <taxon>Gobioidei</taxon>
        <taxon>Gobiidae</taxon>
        <taxon>Gobiinae</taxon>
        <taxon>Knipowitschia</taxon>
    </lineage>
</organism>
<evidence type="ECO:0000256" key="1">
    <source>
        <dbReference type="SAM" id="MobiDB-lite"/>
    </source>
</evidence>
<dbReference type="Proteomes" id="UP001497482">
    <property type="component" value="Chromosome 6"/>
</dbReference>
<dbReference type="AlphaFoldDB" id="A0AAV2M2U9"/>
<feature type="compositionally biased region" description="Polar residues" evidence="1">
    <location>
        <begin position="8"/>
        <end position="24"/>
    </location>
</feature>
<accession>A0AAV2M2U9</accession>
<reference evidence="2 3" key="1">
    <citation type="submission" date="2024-04" db="EMBL/GenBank/DDBJ databases">
        <authorList>
            <person name="Waldvogel A.-M."/>
            <person name="Schoenle A."/>
        </authorList>
    </citation>
    <scope>NUCLEOTIDE SEQUENCE [LARGE SCALE GENOMIC DNA]</scope>
</reference>
<dbReference type="EMBL" id="OZ035828">
    <property type="protein sequence ID" value="CAL1607596.1"/>
    <property type="molecule type" value="Genomic_DNA"/>
</dbReference>
<protein>
    <submittedName>
        <fullName evidence="2">Uncharacterized protein</fullName>
    </submittedName>
</protein>
<sequence>MFQLDLLRTSSGPPQDLLRTSSGPPQDLLSTDRRGWGGGGRRREEEEEEEEVWSENRPLLAVPMTTGTGPGLGLVEEIMETSVHDEMETEMELANYRDLDVLDVSSANHMQFAERLL</sequence>
<feature type="region of interest" description="Disordered" evidence="1">
    <location>
        <begin position="1"/>
        <end position="55"/>
    </location>
</feature>
<name>A0AAV2M2U9_KNICA</name>
<gene>
    <name evidence="2" type="ORF">KC01_LOCUS34630</name>
</gene>